<name>A0A418XN19_9PSED</name>
<feature type="coiled-coil region" evidence="1">
    <location>
        <begin position="37"/>
        <end position="97"/>
    </location>
</feature>
<dbReference type="GO" id="GO:0003743">
    <property type="term" value="F:translation initiation factor activity"/>
    <property type="evidence" value="ECO:0007669"/>
    <property type="project" value="UniProtKB-KW"/>
</dbReference>
<keyword evidence="5" id="KW-1185">Reference proteome</keyword>
<keyword evidence="4" id="KW-0396">Initiation factor</keyword>
<evidence type="ECO:0000313" key="5">
    <source>
        <dbReference type="Proteomes" id="UP000284021"/>
    </source>
</evidence>
<gene>
    <name evidence="4" type="ORF">D3879_11645</name>
</gene>
<dbReference type="EMBL" id="QYUR01000002">
    <property type="protein sequence ID" value="RJG13847.1"/>
    <property type="molecule type" value="Genomic_DNA"/>
</dbReference>
<sequence length="139" mass="15479">MRQGPLSLLCAVLLMTAQLHAEEISTAPDSNQPLVAATAAETQIDALEQRLAVSEQQRAELAAQLQSTSSERENAHLTRLRQDNQRLKLQLKEAQAEQPARLLSEQQLWFAIGAGVALVAMLCGAMLRGRRRIRREWIN</sequence>
<feature type="transmembrane region" description="Helical" evidence="2">
    <location>
        <begin position="108"/>
        <end position="127"/>
    </location>
</feature>
<evidence type="ECO:0000256" key="3">
    <source>
        <dbReference type="SAM" id="SignalP"/>
    </source>
</evidence>
<dbReference type="Proteomes" id="UP000284021">
    <property type="component" value="Unassembled WGS sequence"/>
</dbReference>
<dbReference type="RefSeq" id="WP_119954396.1">
    <property type="nucleotide sequence ID" value="NZ_QYUR01000002.1"/>
</dbReference>
<protein>
    <submittedName>
        <fullName evidence="4">Translation initiation factor 2</fullName>
    </submittedName>
</protein>
<keyword evidence="2" id="KW-0812">Transmembrane</keyword>
<keyword evidence="4" id="KW-0648">Protein biosynthesis</keyword>
<keyword evidence="2" id="KW-0472">Membrane</keyword>
<evidence type="ECO:0000256" key="1">
    <source>
        <dbReference type="SAM" id="Coils"/>
    </source>
</evidence>
<organism evidence="4 5">
    <name type="scientific">Pseudomonas cavernicola</name>
    <dbReference type="NCBI Taxonomy" id="2320866"/>
    <lineage>
        <taxon>Bacteria</taxon>
        <taxon>Pseudomonadati</taxon>
        <taxon>Pseudomonadota</taxon>
        <taxon>Gammaproteobacteria</taxon>
        <taxon>Pseudomonadales</taxon>
        <taxon>Pseudomonadaceae</taxon>
        <taxon>Pseudomonas</taxon>
    </lineage>
</organism>
<evidence type="ECO:0000313" key="4">
    <source>
        <dbReference type="EMBL" id="RJG13847.1"/>
    </source>
</evidence>
<feature type="signal peptide" evidence="3">
    <location>
        <begin position="1"/>
        <end position="21"/>
    </location>
</feature>
<feature type="chain" id="PRO_5019495875" evidence="3">
    <location>
        <begin position="22"/>
        <end position="139"/>
    </location>
</feature>
<dbReference type="OrthoDB" id="7030625at2"/>
<proteinExistence type="predicted"/>
<accession>A0A418XN19</accession>
<keyword evidence="1" id="KW-0175">Coiled coil</keyword>
<keyword evidence="2" id="KW-1133">Transmembrane helix</keyword>
<dbReference type="AlphaFoldDB" id="A0A418XN19"/>
<keyword evidence="3" id="KW-0732">Signal</keyword>
<reference evidence="4 5" key="1">
    <citation type="submission" date="2018-09" db="EMBL/GenBank/DDBJ databases">
        <authorList>
            <person name="Zhu H."/>
        </authorList>
    </citation>
    <scope>NUCLEOTIDE SEQUENCE [LARGE SCALE GENOMIC DNA]</scope>
    <source>
        <strain evidence="4 5">K1S02-6</strain>
    </source>
</reference>
<evidence type="ECO:0000256" key="2">
    <source>
        <dbReference type="SAM" id="Phobius"/>
    </source>
</evidence>
<comment type="caution">
    <text evidence="4">The sequence shown here is derived from an EMBL/GenBank/DDBJ whole genome shotgun (WGS) entry which is preliminary data.</text>
</comment>